<sequence length="208" mass="24820">MITKSKFNLGKLNRQYLFIDGSNLYAEQYDLFGPHEFINFPIFIRQIENKLEVKFNRIFFYTSYSPQAKKPTRQQKLYLKNEAFFYRSVKNTERVTFFTGYRSKTSGKEKEVDVKLAVDMVNFAHLNKYDTLYLFSGDADFMHALVIAKQLRKKVVILALQNRIPIRFTYNYQTYAMIIDKIKEKPRCFPKQKITFITIPKEKIILRV</sequence>
<evidence type="ECO:0000313" key="3">
    <source>
        <dbReference type="Proteomes" id="UP000183120"/>
    </source>
</evidence>
<comment type="caution">
    <text evidence="2">The sequence shown here is derived from an EMBL/GenBank/DDBJ whole genome shotgun (WGS) entry which is preliminary data.</text>
</comment>
<reference evidence="2 3" key="1">
    <citation type="journal article" date="2016" name="Environ. Microbiol.">
        <title>Genomic resolution of a cold subsurface aquifer community provides metabolic insights for novel microbes adapted to high CO concentrations.</title>
        <authorList>
            <person name="Probst A.J."/>
            <person name="Castelle C.J."/>
            <person name="Singh A."/>
            <person name="Brown C.T."/>
            <person name="Anantharaman K."/>
            <person name="Sharon I."/>
            <person name="Hug L.A."/>
            <person name="Burstein D."/>
            <person name="Emerson J.B."/>
            <person name="Thomas B.C."/>
            <person name="Banfield J.F."/>
        </authorList>
    </citation>
    <scope>NUCLEOTIDE SEQUENCE [LARGE SCALE GENOMIC DNA]</scope>
    <source>
        <strain evidence="2">CG1_02_37_22</strain>
    </source>
</reference>
<dbReference type="STRING" id="1805209.AUJ73_01680"/>
<feature type="domain" description="NYN" evidence="1">
    <location>
        <begin position="16"/>
        <end position="160"/>
    </location>
</feature>
<organism evidence="2 3">
    <name type="scientific">Candidatus Gottesmanbacteria bacterium CG1_02_37_22</name>
    <dbReference type="NCBI Taxonomy" id="1805209"/>
    <lineage>
        <taxon>Bacteria</taxon>
        <taxon>Candidatus Gottesmaniibacteriota</taxon>
    </lineage>
</organism>
<dbReference type="InterPro" id="IPR021139">
    <property type="entry name" value="NYN"/>
</dbReference>
<name>A0A1J4TW15_9BACT</name>
<dbReference type="EMBL" id="MNUY01000025">
    <property type="protein sequence ID" value="OIO14797.1"/>
    <property type="molecule type" value="Genomic_DNA"/>
</dbReference>
<dbReference type="PANTHER" id="PTHR35458">
    <property type="entry name" value="SLR0755 PROTEIN"/>
    <property type="match status" value="1"/>
</dbReference>
<dbReference type="AlphaFoldDB" id="A0A1J4TW15"/>
<proteinExistence type="predicted"/>
<dbReference type="Pfam" id="PF01936">
    <property type="entry name" value="NYN"/>
    <property type="match status" value="1"/>
</dbReference>
<dbReference type="Gene3D" id="3.40.50.1010">
    <property type="entry name" value="5'-nuclease"/>
    <property type="match status" value="1"/>
</dbReference>
<dbReference type="GO" id="GO:0004540">
    <property type="term" value="F:RNA nuclease activity"/>
    <property type="evidence" value="ECO:0007669"/>
    <property type="project" value="InterPro"/>
</dbReference>
<dbReference type="InterPro" id="IPR047140">
    <property type="entry name" value="LabA"/>
</dbReference>
<dbReference type="PANTHER" id="PTHR35458:SF8">
    <property type="entry name" value="SLR0650 PROTEIN"/>
    <property type="match status" value="1"/>
</dbReference>
<protein>
    <recommendedName>
        <fullName evidence="1">NYN domain-containing protein</fullName>
    </recommendedName>
</protein>
<evidence type="ECO:0000259" key="1">
    <source>
        <dbReference type="Pfam" id="PF01936"/>
    </source>
</evidence>
<dbReference type="Proteomes" id="UP000183120">
    <property type="component" value="Unassembled WGS sequence"/>
</dbReference>
<accession>A0A1J4TW15</accession>
<gene>
    <name evidence="2" type="ORF">AUJ73_01680</name>
</gene>
<evidence type="ECO:0000313" key="2">
    <source>
        <dbReference type="EMBL" id="OIO14797.1"/>
    </source>
</evidence>